<gene>
    <name evidence="1" type="ORF">BABINDRAFT_163221</name>
</gene>
<sequence length="197" mass="22292">MDASCCLEDPQFKLDLIDSLLDDLFLKHEPHKRGMPVLNQDNATVLAMLFPLTFIKCIRLLELRAIHLSLPEQGPAEAMERLKFATVLVKEDGLKIPKKRKKMQAASDSFVHLPSWYCSCATYLLQFLESTQIPQEGTNGGYGTACAQTMCFVDPVPCCEHLLAVYLVLKHRGLFDNSVRVEFLDTDAWIRLNSDVF</sequence>
<organism evidence="1 2">
    <name type="scientific">Babjeviella inositovora NRRL Y-12698</name>
    <dbReference type="NCBI Taxonomy" id="984486"/>
    <lineage>
        <taxon>Eukaryota</taxon>
        <taxon>Fungi</taxon>
        <taxon>Dikarya</taxon>
        <taxon>Ascomycota</taxon>
        <taxon>Saccharomycotina</taxon>
        <taxon>Pichiomycetes</taxon>
        <taxon>Serinales incertae sedis</taxon>
        <taxon>Babjeviella</taxon>
    </lineage>
</organism>
<dbReference type="RefSeq" id="XP_018983162.1">
    <property type="nucleotide sequence ID" value="XM_019129782.1"/>
</dbReference>
<name>A0A1E3QK43_9ASCO</name>
<dbReference type="EMBL" id="KV454438">
    <property type="protein sequence ID" value="ODQ77834.1"/>
    <property type="molecule type" value="Genomic_DNA"/>
</dbReference>
<keyword evidence="2" id="KW-1185">Reference proteome</keyword>
<dbReference type="AlphaFoldDB" id="A0A1E3QK43"/>
<proteinExistence type="predicted"/>
<protein>
    <submittedName>
        <fullName evidence="1">Uncharacterized protein</fullName>
    </submittedName>
</protein>
<dbReference type="Proteomes" id="UP000094336">
    <property type="component" value="Unassembled WGS sequence"/>
</dbReference>
<evidence type="ECO:0000313" key="2">
    <source>
        <dbReference type="Proteomes" id="UP000094336"/>
    </source>
</evidence>
<accession>A0A1E3QK43</accession>
<evidence type="ECO:0000313" key="1">
    <source>
        <dbReference type="EMBL" id="ODQ77834.1"/>
    </source>
</evidence>
<reference evidence="2" key="1">
    <citation type="submission" date="2016-05" db="EMBL/GenBank/DDBJ databases">
        <title>Comparative genomics of biotechnologically important yeasts.</title>
        <authorList>
            <consortium name="DOE Joint Genome Institute"/>
            <person name="Riley R."/>
            <person name="Haridas S."/>
            <person name="Wolfe K.H."/>
            <person name="Lopes M.R."/>
            <person name="Hittinger C.T."/>
            <person name="Goker M."/>
            <person name="Salamov A."/>
            <person name="Wisecaver J."/>
            <person name="Long T.M."/>
            <person name="Aerts A.L."/>
            <person name="Barry K."/>
            <person name="Choi C."/>
            <person name="Clum A."/>
            <person name="Coughlan A.Y."/>
            <person name="Deshpande S."/>
            <person name="Douglass A.P."/>
            <person name="Hanson S.J."/>
            <person name="Klenk H.-P."/>
            <person name="Labutti K."/>
            <person name="Lapidus A."/>
            <person name="Lindquist E."/>
            <person name="Lipzen A."/>
            <person name="Meier-Kolthoff J.P."/>
            <person name="Ohm R.A."/>
            <person name="Otillar R.P."/>
            <person name="Pangilinan J."/>
            <person name="Peng Y."/>
            <person name="Rokas A."/>
            <person name="Rosa C.A."/>
            <person name="Scheuner C."/>
            <person name="Sibirny A.A."/>
            <person name="Slot J.C."/>
            <person name="Stielow J.B."/>
            <person name="Sun H."/>
            <person name="Kurtzman C.P."/>
            <person name="Blackwell M."/>
            <person name="Grigoriev I.V."/>
            <person name="Jeffries T.W."/>
        </authorList>
    </citation>
    <scope>NUCLEOTIDE SEQUENCE [LARGE SCALE GENOMIC DNA]</scope>
    <source>
        <strain evidence="2">NRRL Y-12698</strain>
    </source>
</reference>
<dbReference type="GeneID" id="30147635"/>